<keyword evidence="2" id="KW-0479">Metal-binding</keyword>
<evidence type="ECO:0000256" key="2">
    <source>
        <dbReference type="ARBA" id="ARBA00022723"/>
    </source>
</evidence>
<evidence type="ECO:0000313" key="11">
    <source>
        <dbReference type="Proteomes" id="UP000242146"/>
    </source>
</evidence>
<sequence length="131" mass="15067">MKPEPPSYKCPTCQKQFNRPSALQTHSYTHTGEKPFECAHPGCGRRFSVISNLRRHRRVHTKTAQVPRTRLTAEQRHMFVQRLIQRSQDTNPPQDQYLPSFTDGSAIPSPPGSSYYYRPHPLSIHTLINNA</sequence>
<dbReference type="GO" id="GO:0031519">
    <property type="term" value="C:PcG protein complex"/>
    <property type="evidence" value="ECO:0007669"/>
    <property type="project" value="TreeGrafter"/>
</dbReference>
<dbReference type="Proteomes" id="UP000242146">
    <property type="component" value="Unassembled WGS sequence"/>
</dbReference>
<organism evidence="10 11">
    <name type="scientific">Hesseltinella vesiculosa</name>
    <dbReference type="NCBI Taxonomy" id="101127"/>
    <lineage>
        <taxon>Eukaryota</taxon>
        <taxon>Fungi</taxon>
        <taxon>Fungi incertae sedis</taxon>
        <taxon>Mucoromycota</taxon>
        <taxon>Mucoromycotina</taxon>
        <taxon>Mucoromycetes</taxon>
        <taxon>Mucorales</taxon>
        <taxon>Cunninghamellaceae</taxon>
        <taxon>Hesseltinella</taxon>
    </lineage>
</organism>
<dbReference type="GO" id="GO:0008270">
    <property type="term" value="F:zinc ion binding"/>
    <property type="evidence" value="ECO:0007669"/>
    <property type="project" value="UniProtKB-KW"/>
</dbReference>
<keyword evidence="6" id="KW-0539">Nucleus</keyword>
<dbReference type="FunFam" id="3.30.160.60:FF:000744">
    <property type="entry name" value="zinc finger E-box-binding homeobox 1"/>
    <property type="match status" value="1"/>
</dbReference>
<keyword evidence="5" id="KW-0862">Zinc</keyword>
<dbReference type="PROSITE" id="PS00028">
    <property type="entry name" value="ZINC_FINGER_C2H2_1"/>
    <property type="match status" value="2"/>
</dbReference>
<dbReference type="Gene3D" id="3.30.160.60">
    <property type="entry name" value="Classic Zinc Finger"/>
    <property type="match status" value="2"/>
</dbReference>
<dbReference type="Pfam" id="PF00096">
    <property type="entry name" value="zf-C2H2"/>
    <property type="match status" value="2"/>
</dbReference>
<dbReference type="SUPFAM" id="SSF57667">
    <property type="entry name" value="beta-beta-alpha zinc fingers"/>
    <property type="match status" value="1"/>
</dbReference>
<dbReference type="FunFam" id="3.30.160.60:FF:001102">
    <property type="entry name" value="Transcription factor IIIA"/>
    <property type="match status" value="1"/>
</dbReference>
<feature type="domain" description="C2H2-type" evidence="9">
    <location>
        <begin position="8"/>
        <end position="35"/>
    </location>
</feature>
<dbReference type="PROSITE" id="PS50157">
    <property type="entry name" value="ZINC_FINGER_C2H2_2"/>
    <property type="match status" value="2"/>
</dbReference>
<dbReference type="EMBL" id="MCGT01000007">
    <property type="protein sequence ID" value="ORX58300.1"/>
    <property type="molecule type" value="Genomic_DNA"/>
</dbReference>
<keyword evidence="4 7" id="KW-0863">Zinc-finger</keyword>
<evidence type="ECO:0000256" key="8">
    <source>
        <dbReference type="SAM" id="MobiDB-lite"/>
    </source>
</evidence>
<reference evidence="10 11" key="1">
    <citation type="submission" date="2016-07" db="EMBL/GenBank/DDBJ databases">
        <title>Pervasive Adenine N6-methylation of Active Genes in Fungi.</title>
        <authorList>
            <consortium name="DOE Joint Genome Institute"/>
            <person name="Mondo S.J."/>
            <person name="Dannebaum R.O."/>
            <person name="Kuo R.C."/>
            <person name="Labutti K."/>
            <person name="Haridas S."/>
            <person name="Kuo A."/>
            <person name="Salamov A."/>
            <person name="Ahrendt S.R."/>
            <person name="Lipzen A."/>
            <person name="Sullivan W."/>
            <person name="Andreopoulos W.B."/>
            <person name="Clum A."/>
            <person name="Lindquist E."/>
            <person name="Daum C."/>
            <person name="Ramamoorthy G.K."/>
            <person name="Gryganskyi A."/>
            <person name="Culley D."/>
            <person name="Magnuson J.K."/>
            <person name="James T.Y."/>
            <person name="O'Malley M.A."/>
            <person name="Stajich J.E."/>
            <person name="Spatafora J.W."/>
            <person name="Visel A."/>
            <person name="Grigoriev I.V."/>
        </authorList>
    </citation>
    <scope>NUCLEOTIDE SEQUENCE [LARGE SCALE GENOMIC DNA]</scope>
    <source>
        <strain evidence="10 11">NRRL 3301</strain>
    </source>
</reference>
<dbReference type="GO" id="GO:0000785">
    <property type="term" value="C:chromatin"/>
    <property type="evidence" value="ECO:0007669"/>
    <property type="project" value="TreeGrafter"/>
</dbReference>
<dbReference type="InterPro" id="IPR013087">
    <property type="entry name" value="Znf_C2H2_type"/>
</dbReference>
<dbReference type="PANTHER" id="PTHR14003:SF19">
    <property type="entry name" value="YY2 TRANSCRIPTION FACTOR"/>
    <property type="match status" value="1"/>
</dbReference>
<feature type="region of interest" description="Disordered" evidence="8">
    <location>
        <begin position="84"/>
        <end position="105"/>
    </location>
</feature>
<feature type="compositionally biased region" description="Polar residues" evidence="8">
    <location>
        <begin position="84"/>
        <end position="103"/>
    </location>
</feature>
<dbReference type="OrthoDB" id="6077919at2759"/>
<name>A0A1X2GPF7_9FUNG</name>
<evidence type="ECO:0000256" key="1">
    <source>
        <dbReference type="ARBA" id="ARBA00004123"/>
    </source>
</evidence>
<protein>
    <recommendedName>
        <fullName evidence="9">C2H2-type domain-containing protein</fullName>
    </recommendedName>
</protein>
<dbReference type="GO" id="GO:0000981">
    <property type="term" value="F:DNA-binding transcription factor activity, RNA polymerase II-specific"/>
    <property type="evidence" value="ECO:0007669"/>
    <property type="project" value="TreeGrafter"/>
</dbReference>
<evidence type="ECO:0000256" key="5">
    <source>
        <dbReference type="ARBA" id="ARBA00022833"/>
    </source>
</evidence>
<evidence type="ECO:0000313" key="10">
    <source>
        <dbReference type="EMBL" id="ORX58300.1"/>
    </source>
</evidence>
<dbReference type="STRING" id="101127.A0A1X2GPF7"/>
<comment type="subcellular location">
    <subcellularLocation>
        <location evidence="1">Nucleus</location>
    </subcellularLocation>
</comment>
<evidence type="ECO:0000256" key="4">
    <source>
        <dbReference type="ARBA" id="ARBA00022771"/>
    </source>
</evidence>
<dbReference type="AlphaFoldDB" id="A0A1X2GPF7"/>
<evidence type="ECO:0000259" key="9">
    <source>
        <dbReference type="PROSITE" id="PS50157"/>
    </source>
</evidence>
<keyword evidence="3" id="KW-0677">Repeat</keyword>
<keyword evidence="11" id="KW-1185">Reference proteome</keyword>
<gene>
    <name evidence="10" type="ORF">DM01DRAFT_1283722</name>
</gene>
<accession>A0A1X2GPF7</accession>
<feature type="domain" description="C2H2-type" evidence="9">
    <location>
        <begin position="36"/>
        <end position="65"/>
    </location>
</feature>
<dbReference type="GO" id="GO:0005667">
    <property type="term" value="C:transcription regulator complex"/>
    <property type="evidence" value="ECO:0007669"/>
    <property type="project" value="TreeGrafter"/>
</dbReference>
<proteinExistence type="predicted"/>
<dbReference type="SMART" id="SM00355">
    <property type="entry name" value="ZnF_C2H2"/>
    <property type="match status" value="2"/>
</dbReference>
<dbReference type="PANTHER" id="PTHR14003">
    <property type="entry name" value="TRANSCRIPTIONAL REPRESSOR PROTEIN YY"/>
    <property type="match status" value="1"/>
</dbReference>
<evidence type="ECO:0000256" key="7">
    <source>
        <dbReference type="PROSITE-ProRule" id="PRU00042"/>
    </source>
</evidence>
<evidence type="ECO:0000256" key="3">
    <source>
        <dbReference type="ARBA" id="ARBA00022737"/>
    </source>
</evidence>
<evidence type="ECO:0000256" key="6">
    <source>
        <dbReference type="ARBA" id="ARBA00023242"/>
    </source>
</evidence>
<comment type="caution">
    <text evidence="10">The sequence shown here is derived from an EMBL/GenBank/DDBJ whole genome shotgun (WGS) entry which is preliminary data.</text>
</comment>
<dbReference type="InterPro" id="IPR036236">
    <property type="entry name" value="Znf_C2H2_sf"/>
</dbReference>
<dbReference type="GO" id="GO:0000978">
    <property type="term" value="F:RNA polymerase II cis-regulatory region sequence-specific DNA binding"/>
    <property type="evidence" value="ECO:0007669"/>
    <property type="project" value="TreeGrafter"/>
</dbReference>